<dbReference type="AlphaFoldDB" id="A0AAE2CLS9"/>
<sequence length="167" mass="19619">MATQEYLWLRRLIREMVTNLNYPIQIFCNNESAIKLVGNPVFHARSKQALGRAKFEDFREALEVINNKVALKEAAKAEIRDLVLRRRRPCPSERRNLHLKEEEDLNSKREASSQRVKPRPRSTRLLLEGTTVPRKDIGPHFEQDKREDIPYKRRKSSPRSENEAETS</sequence>
<accession>A0AAE2CLS9</accession>
<evidence type="ECO:0000313" key="2">
    <source>
        <dbReference type="EMBL" id="KAK4426798.1"/>
    </source>
</evidence>
<evidence type="ECO:0000256" key="1">
    <source>
        <dbReference type="SAM" id="MobiDB-lite"/>
    </source>
</evidence>
<evidence type="ECO:0000313" key="3">
    <source>
        <dbReference type="Proteomes" id="UP001293254"/>
    </source>
</evidence>
<feature type="compositionally biased region" description="Basic and acidic residues" evidence="1">
    <location>
        <begin position="158"/>
        <end position="167"/>
    </location>
</feature>
<dbReference type="EMBL" id="JACGWO010000005">
    <property type="protein sequence ID" value="KAK4426798.1"/>
    <property type="molecule type" value="Genomic_DNA"/>
</dbReference>
<feature type="compositionally biased region" description="Basic and acidic residues" evidence="1">
    <location>
        <begin position="93"/>
        <end position="112"/>
    </location>
</feature>
<proteinExistence type="predicted"/>
<protein>
    <submittedName>
        <fullName evidence="2">Uncharacterized protein</fullName>
    </submittedName>
</protein>
<dbReference type="Proteomes" id="UP001293254">
    <property type="component" value="Unassembled WGS sequence"/>
</dbReference>
<name>A0AAE2CLS9_9LAMI</name>
<organism evidence="2 3">
    <name type="scientific">Sesamum alatum</name>
    <dbReference type="NCBI Taxonomy" id="300844"/>
    <lineage>
        <taxon>Eukaryota</taxon>
        <taxon>Viridiplantae</taxon>
        <taxon>Streptophyta</taxon>
        <taxon>Embryophyta</taxon>
        <taxon>Tracheophyta</taxon>
        <taxon>Spermatophyta</taxon>
        <taxon>Magnoliopsida</taxon>
        <taxon>eudicotyledons</taxon>
        <taxon>Gunneridae</taxon>
        <taxon>Pentapetalae</taxon>
        <taxon>asterids</taxon>
        <taxon>lamiids</taxon>
        <taxon>Lamiales</taxon>
        <taxon>Pedaliaceae</taxon>
        <taxon>Sesamum</taxon>
    </lineage>
</organism>
<comment type="caution">
    <text evidence="2">The sequence shown here is derived from an EMBL/GenBank/DDBJ whole genome shotgun (WGS) entry which is preliminary data.</text>
</comment>
<feature type="region of interest" description="Disordered" evidence="1">
    <location>
        <begin position="93"/>
        <end position="167"/>
    </location>
</feature>
<reference evidence="2" key="2">
    <citation type="journal article" date="2024" name="Plant">
        <title>Genomic evolution and insights into agronomic trait innovations of Sesamum species.</title>
        <authorList>
            <person name="Miao H."/>
            <person name="Wang L."/>
            <person name="Qu L."/>
            <person name="Liu H."/>
            <person name="Sun Y."/>
            <person name="Le M."/>
            <person name="Wang Q."/>
            <person name="Wei S."/>
            <person name="Zheng Y."/>
            <person name="Lin W."/>
            <person name="Duan Y."/>
            <person name="Cao H."/>
            <person name="Xiong S."/>
            <person name="Wang X."/>
            <person name="Wei L."/>
            <person name="Li C."/>
            <person name="Ma Q."/>
            <person name="Ju M."/>
            <person name="Zhao R."/>
            <person name="Li G."/>
            <person name="Mu C."/>
            <person name="Tian Q."/>
            <person name="Mei H."/>
            <person name="Zhang T."/>
            <person name="Gao T."/>
            <person name="Zhang H."/>
        </authorList>
    </citation>
    <scope>NUCLEOTIDE SEQUENCE</scope>
    <source>
        <strain evidence="2">3651</strain>
    </source>
</reference>
<gene>
    <name evidence="2" type="ORF">Salat_1448500</name>
</gene>
<feature type="compositionally biased region" description="Basic and acidic residues" evidence="1">
    <location>
        <begin position="133"/>
        <end position="151"/>
    </location>
</feature>
<keyword evidence="3" id="KW-1185">Reference proteome</keyword>
<reference evidence="2" key="1">
    <citation type="submission" date="2020-06" db="EMBL/GenBank/DDBJ databases">
        <authorList>
            <person name="Li T."/>
            <person name="Hu X."/>
            <person name="Zhang T."/>
            <person name="Song X."/>
            <person name="Zhang H."/>
            <person name="Dai N."/>
            <person name="Sheng W."/>
            <person name="Hou X."/>
            <person name="Wei L."/>
        </authorList>
    </citation>
    <scope>NUCLEOTIDE SEQUENCE</scope>
    <source>
        <strain evidence="2">3651</strain>
        <tissue evidence="2">Leaf</tissue>
    </source>
</reference>